<feature type="non-terminal residue" evidence="2">
    <location>
        <position position="42"/>
    </location>
</feature>
<reference evidence="2" key="1">
    <citation type="submission" date="2021-02" db="EMBL/GenBank/DDBJ databases">
        <authorList>
            <person name="Nowell W R."/>
        </authorList>
    </citation>
    <scope>NUCLEOTIDE SEQUENCE</scope>
</reference>
<name>A0A8S2Z803_9BILA</name>
<dbReference type="Proteomes" id="UP000676336">
    <property type="component" value="Unassembled WGS sequence"/>
</dbReference>
<evidence type="ECO:0000313" key="3">
    <source>
        <dbReference type="Proteomes" id="UP000676336"/>
    </source>
</evidence>
<sequence length="42" mass="4826">MASNSIFRMGTVFCFVFLVQLAWYPVVIAYPIDLGTIRERIS</sequence>
<dbReference type="InterPro" id="IPR036427">
    <property type="entry name" value="Bromodomain-like_sf"/>
</dbReference>
<organism evidence="2 3">
    <name type="scientific">Rotaria magnacalcarata</name>
    <dbReference type="NCBI Taxonomy" id="392030"/>
    <lineage>
        <taxon>Eukaryota</taxon>
        <taxon>Metazoa</taxon>
        <taxon>Spiralia</taxon>
        <taxon>Gnathifera</taxon>
        <taxon>Rotifera</taxon>
        <taxon>Eurotatoria</taxon>
        <taxon>Bdelloidea</taxon>
        <taxon>Philodinida</taxon>
        <taxon>Philodinidae</taxon>
        <taxon>Rotaria</taxon>
    </lineage>
</organism>
<proteinExistence type="predicted"/>
<evidence type="ECO:0000313" key="2">
    <source>
        <dbReference type="EMBL" id="CAF4607927.1"/>
    </source>
</evidence>
<dbReference type="SUPFAM" id="SSF47370">
    <property type="entry name" value="Bromodomain"/>
    <property type="match status" value="1"/>
</dbReference>
<dbReference type="EMBL" id="CAJOBI010105417">
    <property type="protein sequence ID" value="CAF4607927.1"/>
    <property type="molecule type" value="Genomic_DNA"/>
</dbReference>
<accession>A0A8S2Z803</accession>
<evidence type="ECO:0000256" key="1">
    <source>
        <dbReference type="ARBA" id="ARBA00023117"/>
    </source>
</evidence>
<gene>
    <name evidence="2" type="ORF">SMN809_LOCUS39354</name>
</gene>
<comment type="caution">
    <text evidence="2">The sequence shown here is derived from an EMBL/GenBank/DDBJ whole genome shotgun (WGS) entry which is preliminary data.</text>
</comment>
<keyword evidence="1" id="KW-0103">Bromodomain</keyword>
<protein>
    <submittedName>
        <fullName evidence="2">Uncharacterized protein</fullName>
    </submittedName>
</protein>
<dbReference type="AlphaFoldDB" id="A0A8S2Z803"/>